<evidence type="ECO:0000256" key="3">
    <source>
        <dbReference type="ARBA" id="ARBA00022679"/>
    </source>
</evidence>
<dbReference type="InterPro" id="IPR027417">
    <property type="entry name" value="P-loop_NTPase"/>
</dbReference>
<sequence>MRCYANQLPSELNKGLKPFYLVFGEEPFQEAQCVQQIRDTAKAQGFDEVIKFTLMQGFDWQEIIAQYQSMSLFSARTIIELDLNQQKPGTPGSNTFKKIVELINPDTILIVKGAKASQDVQRGAWFKALDKHGVFVPCYPLAGNHLKRWLDEQVARLSLNMQNEAKLSLINATEGNLLACFQELEKLSLLHGNALITQQLVMQGLLNQAKFDIFDLSDALLNGHAKQAIKVLNKLASDNTEVVSILWAINKELTSLLTIQQGLLNGEPIAQLFKKNGIWKNQQGPVQNAINRLNINTLEQISSELALFDSSYKQGNLIAPYQALAHICIKFCQPLDIPMPCHALN</sequence>
<dbReference type="NCBIfam" id="TIGR01128">
    <property type="entry name" value="holA"/>
    <property type="match status" value="1"/>
</dbReference>
<dbReference type="Gene3D" id="3.40.50.300">
    <property type="entry name" value="P-loop containing nucleotide triphosphate hydrolases"/>
    <property type="match status" value="1"/>
</dbReference>
<accession>A0AAD0XBR0</accession>
<dbReference type="GO" id="GO:0003677">
    <property type="term" value="F:DNA binding"/>
    <property type="evidence" value="ECO:0007669"/>
    <property type="project" value="InterPro"/>
</dbReference>
<evidence type="ECO:0000256" key="2">
    <source>
        <dbReference type="ARBA" id="ARBA00017703"/>
    </source>
</evidence>
<gene>
    <name evidence="12" type="primary">holA</name>
    <name evidence="12" type="ORF">D9T18_05340</name>
</gene>
<evidence type="ECO:0000256" key="1">
    <source>
        <dbReference type="ARBA" id="ARBA00012417"/>
    </source>
</evidence>
<keyword evidence="5" id="KW-0235">DNA replication</keyword>
<organism evidence="12 13">
    <name type="scientific">Pseudoalteromonas agarivorans</name>
    <dbReference type="NCBI Taxonomy" id="176102"/>
    <lineage>
        <taxon>Bacteria</taxon>
        <taxon>Pseudomonadati</taxon>
        <taxon>Pseudomonadota</taxon>
        <taxon>Gammaproteobacteria</taxon>
        <taxon>Alteromonadales</taxon>
        <taxon>Pseudoalteromonadaceae</taxon>
        <taxon>Pseudoalteromonas</taxon>
    </lineage>
</organism>
<dbReference type="GO" id="GO:0009360">
    <property type="term" value="C:DNA polymerase III complex"/>
    <property type="evidence" value="ECO:0007669"/>
    <property type="project" value="UniProtKB-UniRule"/>
</dbReference>
<dbReference type="Gene3D" id="1.20.272.10">
    <property type="match status" value="1"/>
</dbReference>
<name>A0AAD0XBR0_9GAMM</name>
<dbReference type="SUPFAM" id="SSF48019">
    <property type="entry name" value="post-AAA+ oligomerization domain-like"/>
    <property type="match status" value="1"/>
</dbReference>
<evidence type="ECO:0000256" key="5">
    <source>
        <dbReference type="ARBA" id="ARBA00022705"/>
    </source>
</evidence>
<proteinExistence type="inferred from homology"/>
<dbReference type="GO" id="GO:0006261">
    <property type="term" value="P:DNA-templated DNA replication"/>
    <property type="evidence" value="ECO:0007669"/>
    <property type="project" value="TreeGrafter"/>
</dbReference>
<keyword evidence="3 12" id="KW-0808">Transferase</keyword>
<dbReference type="GO" id="GO:0003887">
    <property type="term" value="F:DNA-directed DNA polymerase activity"/>
    <property type="evidence" value="ECO:0007669"/>
    <property type="project" value="UniProtKB-UniRule"/>
</dbReference>
<evidence type="ECO:0000256" key="6">
    <source>
        <dbReference type="ARBA" id="ARBA00022932"/>
    </source>
</evidence>
<feature type="domain" description="DNA polymerase III delta N-terminal" evidence="10">
    <location>
        <begin position="20"/>
        <end position="138"/>
    </location>
</feature>
<feature type="domain" description="DNA polymerase III subunit delta C-terminal" evidence="11">
    <location>
        <begin position="214"/>
        <end position="316"/>
    </location>
</feature>
<dbReference type="Proteomes" id="UP000279995">
    <property type="component" value="Chromosome I"/>
</dbReference>
<keyword evidence="4 12" id="KW-0548">Nucleotidyltransferase</keyword>
<comment type="catalytic activity">
    <reaction evidence="8">
        <text>DNA(n) + a 2'-deoxyribonucleoside 5'-triphosphate = DNA(n+1) + diphosphate</text>
        <dbReference type="Rhea" id="RHEA:22508"/>
        <dbReference type="Rhea" id="RHEA-COMP:17339"/>
        <dbReference type="Rhea" id="RHEA-COMP:17340"/>
        <dbReference type="ChEBI" id="CHEBI:33019"/>
        <dbReference type="ChEBI" id="CHEBI:61560"/>
        <dbReference type="ChEBI" id="CHEBI:173112"/>
        <dbReference type="EC" id="2.7.7.7"/>
    </reaction>
</comment>
<dbReference type="EC" id="2.7.7.7" evidence="1 9"/>
<evidence type="ECO:0000313" key="13">
    <source>
        <dbReference type="Proteomes" id="UP000279995"/>
    </source>
</evidence>
<keyword evidence="6" id="KW-0239">DNA-directed DNA polymerase</keyword>
<protein>
    <recommendedName>
        <fullName evidence="2 9">DNA polymerase III subunit delta</fullName>
        <ecNumber evidence="1 9">2.7.7.7</ecNumber>
    </recommendedName>
</protein>
<dbReference type="Gene3D" id="1.10.8.60">
    <property type="match status" value="1"/>
</dbReference>
<dbReference type="Pfam" id="PF06144">
    <property type="entry name" value="DNA_pol3_delta"/>
    <property type="match status" value="1"/>
</dbReference>
<dbReference type="Pfam" id="PF14840">
    <property type="entry name" value="DNA_pol3_delt_C"/>
    <property type="match status" value="1"/>
</dbReference>
<dbReference type="PANTHER" id="PTHR34388:SF1">
    <property type="entry name" value="DNA POLYMERASE III SUBUNIT DELTA"/>
    <property type="match status" value="1"/>
</dbReference>
<dbReference type="AlphaFoldDB" id="A0AAD0XBR0"/>
<evidence type="ECO:0000259" key="11">
    <source>
        <dbReference type="Pfam" id="PF14840"/>
    </source>
</evidence>
<dbReference type="PANTHER" id="PTHR34388">
    <property type="entry name" value="DNA POLYMERASE III SUBUNIT DELTA"/>
    <property type="match status" value="1"/>
</dbReference>
<evidence type="ECO:0000256" key="7">
    <source>
        <dbReference type="ARBA" id="ARBA00034754"/>
    </source>
</evidence>
<evidence type="ECO:0000256" key="9">
    <source>
        <dbReference type="NCBIfam" id="TIGR01128"/>
    </source>
</evidence>
<evidence type="ECO:0000313" key="12">
    <source>
        <dbReference type="EMBL" id="AYM86172.1"/>
    </source>
</evidence>
<dbReference type="SUPFAM" id="SSF52540">
    <property type="entry name" value="P-loop containing nucleoside triphosphate hydrolases"/>
    <property type="match status" value="1"/>
</dbReference>
<evidence type="ECO:0000256" key="8">
    <source>
        <dbReference type="ARBA" id="ARBA00049244"/>
    </source>
</evidence>
<evidence type="ECO:0000256" key="4">
    <source>
        <dbReference type="ARBA" id="ARBA00022695"/>
    </source>
</evidence>
<dbReference type="CDD" id="cd18138">
    <property type="entry name" value="HLD_clamp_pol_III_delta"/>
    <property type="match status" value="1"/>
</dbReference>
<reference evidence="12 13" key="1">
    <citation type="submission" date="2018-10" db="EMBL/GenBank/DDBJ databases">
        <title>Complete Genome Sequence and Transcriptomic Profiles of a Marine Bacterium, Pseudoalteromonas agarivorans Hao 2018.</title>
        <authorList>
            <person name="Hao L."/>
        </authorList>
    </citation>
    <scope>NUCLEOTIDE SEQUENCE [LARGE SCALE GENOMIC DNA]</scope>
    <source>
        <strain evidence="12 13">Hao 2018</strain>
    </source>
</reference>
<dbReference type="RefSeq" id="WP_004585921.1">
    <property type="nucleotide sequence ID" value="NZ_AZIO01000121.1"/>
</dbReference>
<evidence type="ECO:0000259" key="10">
    <source>
        <dbReference type="Pfam" id="PF06144"/>
    </source>
</evidence>
<dbReference type="InterPro" id="IPR010372">
    <property type="entry name" value="DNA_pol3_delta_N"/>
</dbReference>
<dbReference type="InterPro" id="IPR032780">
    <property type="entry name" value="DNA_pol3_delt_C"/>
</dbReference>
<dbReference type="EMBL" id="CP033065">
    <property type="protein sequence ID" value="AYM86172.1"/>
    <property type="molecule type" value="Genomic_DNA"/>
</dbReference>
<dbReference type="InterPro" id="IPR008921">
    <property type="entry name" value="DNA_pol3_clamp-load_cplx_C"/>
</dbReference>
<dbReference type="InterPro" id="IPR005790">
    <property type="entry name" value="DNA_polIII_delta"/>
</dbReference>
<comment type="similarity">
    <text evidence="7">Belongs to the DNA polymerase HolA subunit family.</text>
</comment>